<dbReference type="EMBL" id="SOYY01000009">
    <property type="protein sequence ID" value="KAA0716889.1"/>
    <property type="molecule type" value="Genomic_DNA"/>
</dbReference>
<evidence type="ECO:0000313" key="4">
    <source>
        <dbReference type="Proteomes" id="UP000324632"/>
    </source>
</evidence>
<dbReference type="AlphaFoldDB" id="A0A5A9P799"/>
<feature type="region of interest" description="Disordered" evidence="1">
    <location>
        <begin position="1"/>
        <end position="40"/>
    </location>
</feature>
<dbReference type="InterPro" id="IPR052109">
    <property type="entry name" value="SRRM_Domain-Containing"/>
</dbReference>
<accession>A0A5A9P799</accession>
<dbReference type="InterPro" id="IPR013170">
    <property type="entry name" value="mRNA_splic_Cwf21_dom"/>
</dbReference>
<evidence type="ECO:0000259" key="2">
    <source>
        <dbReference type="SMART" id="SM01115"/>
    </source>
</evidence>
<feature type="compositionally biased region" description="Basic residues" evidence="1">
    <location>
        <begin position="194"/>
        <end position="206"/>
    </location>
</feature>
<dbReference type="PANTHER" id="PTHR34755:SF2">
    <property type="entry name" value="SERINE_ARGININE REPETITIVE MATRIX PROTEIN 3"/>
    <property type="match status" value="1"/>
</dbReference>
<evidence type="ECO:0000256" key="1">
    <source>
        <dbReference type="SAM" id="MobiDB-lite"/>
    </source>
</evidence>
<sequence>MYDGARIPSPEEGANGVTLQPETPAKEPEEEAGDQPKPVLVKKAHREILDHERKRRVELKCMELQEMMEEQGRLKVWNIHMHDGSLLSLAEVECSLLAVLGNRFHIDGDHIQQNAGDKGGYSEEEIKQKVETFRQMLMDKEGSECFLTEDEDHVEKTEYADGYEEHYDLGGEYYEHNSAAYDDCRAESSTSPRRDKKKKNSKKHKRDSSAYSPSPLFGFDSFLSGLFFSIHYGFACRVLHALHHRGLSNPRALVPLPSSSQAFASPHLRFAKQHAAFPKSPVTEDACGDVKPPSESTGRRSGRPRVREKTTHSPMHNSDSQRDPHTKTKNQKNGTIEAEVTTVTGVPPCLRVDTSTRPERKRAEVIAAVPGAAEDRPRELILENATLARANRHTCGRTTPESETALIIRMQREVAGDPAVTLPSGRDGETRPASWRLAESPDSHNNKCL</sequence>
<organism evidence="3 4">
    <name type="scientific">Triplophysa tibetana</name>
    <dbReference type="NCBI Taxonomy" id="1572043"/>
    <lineage>
        <taxon>Eukaryota</taxon>
        <taxon>Metazoa</taxon>
        <taxon>Chordata</taxon>
        <taxon>Craniata</taxon>
        <taxon>Vertebrata</taxon>
        <taxon>Euteleostomi</taxon>
        <taxon>Actinopterygii</taxon>
        <taxon>Neopterygii</taxon>
        <taxon>Teleostei</taxon>
        <taxon>Ostariophysi</taxon>
        <taxon>Cypriniformes</taxon>
        <taxon>Nemacheilidae</taxon>
        <taxon>Triplophysa</taxon>
    </lineage>
</organism>
<name>A0A5A9P799_9TELE</name>
<dbReference type="Proteomes" id="UP000324632">
    <property type="component" value="Chromosome 9"/>
</dbReference>
<feature type="domain" description="CWF21" evidence="2">
    <location>
        <begin position="49"/>
        <end position="142"/>
    </location>
</feature>
<comment type="caution">
    <text evidence="3">The sequence shown here is derived from an EMBL/GenBank/DDBJ whole genome shotgun (WGS) entry which is preliminary data.</text>
</comment>
<dbReference type="GO" id="GO:0005634">
    <property type="term" value="C:nucleus"/>
    <property type="evidence" value="ECO:0007669"/>
    <property type="project" value="UniProtKB-ARBA"/>
</dbReference>
<dbReference type="SMART" id="SM01115">
    <property type="entry name" value="cwf21"/>
    <property type="match status" value="1"/>
</dbReference>
<evidence type="ECO:0000313" key="3">
    <source>
        <dbReference type="EMBL" id="KAA0716889.1"/>
    </source>
</evidence>
<proteinExistence type="predicted"/>
<feature type="region of interest" description="Disordered" evidence="1">
    <location>
        <begin position="184"/>
        <end position="211"/>
    </location>
</feature>
<feature type="region of interest" description="Disordered" evidence="1">
    <location>
        <begin position="415"/>
        <end position="449"/>
    </location>
</feature>
<protein>
    <submittedName>
        <fullName evidence="3">Serine/arginine repetitive matrix protein 3</fullName>
    </submittedName>
</protein>
<keyword evidence="4" id="KW-1185">Reference proteome</keyword>
<reference evidence="3 4" key="1">
    <citation type="journal article" date="2019" name="Mol. Ecol. Resour.">
        <title>Chromosome-level genome assembly of Triplophysa tibetana, a fish adapted to the harsh high-altitude environment of the Tibetan Plateau.</title>
        <authorList>
            <person name="Yang X."/>
            <person name="Liu H."/>
            <person name="Ma Z."/>
            <person name="Zou Y."/>
            <person name="Zou M."/>
            <person name="Mao Y."/>
            <person name="Li X."/>
            <person name="Wang H."/>
            <person name="Chen T."/>
            <person name="Wang W."/>
            <person name="Yang R."/>
        </authorList>
    </citation>
    <scope>NUCLEOTIDE SEQUENCE [LARGE SCALE GENOMIC DNA]</scope>
    <source>
        <strain evidence="3">TTIB1903HZAU</strain>
        <tissue evidence="3">Muscle</tissue>
    </source>
</reference>
<dbReference type="Pfam" id="PF08312">
    <property type="entry name" value="cwf21"/>
    <property type="match status" value="1"/>
</dbReference>
<gene>
    <name evidence="3" type="ORF">E1301_Tti016197</name>
</gene>
<feature type="compositionally biased region" description="Basic and acidic residues" evidence="1">
    <location>
        <begin position="439"/>
        <end position="449"/>
    </location>
</feature>
<feature type="region of interest" description="Disordered" evidence="1">
    <location>
        <begin position="280"/>
        <end position="342"/>
    </location>
</feature>
<dbReference type="PANTHER" id="PTHR34755">
    <property type="entry name" value="SERINE/ARGININE REPETITIVE MATRIX PROTEIN 3-RELATED"/>
    <property type="match status" value="1"/>
</dbReference>
<dbReference type="GO" id="GO:0003729">
    <property type="term" value="F:mRNA binding"/>
    <property type="evidence" value="ECO:0007669"/>
    <property type="project" value="TreeGrafter"/>
</dbReference>